<dbReference type="EMBL" id="BARU01016788">
    <property type="protein sequence ID" value="GAH52581.1"/>
    <property type="molecule type" value="Genomic_DNA"/>
</dbReference>
<proteinExistence type="predicted"/>
<evidence type="ECO:0008006" key="2">
    <source>
        <dbReference type="Google" id="ProtNLM"/>
    </source>
</evidence>
<accession>X1G3U8</accession>
<dbReference type="AlphaFoldDB" id="X1G3U8"/>
<gene>
    <name evidence="1" type="ORF">S03H2_27884</name>
</gene>
<sequence>GRWTSMISSKKVIFGATSVKTEDLIFLKELIETGKLKSVIDRRYPLEQTAEAHRYVEKGHKKGNVVITVEHNNKTN</sequence>
<protein>
    <recommendedName>
        <fullName evidence="2">Alcohol dehydrogenase-like C-terminal domain-containing protein</fullName>
    </recommendedName>
</protein>
<dbReference type="Pfam" id="PF13602">
    <property type="entry name" value="ADH_zinc_N_2"/>
    <property type="match status" value="1"/>
</dbReference>
<dbReference type="Gene3D" id="3.40.50.720">
    <property type="entry name" value="NAD(P)-binding Rossmann-like Domain"/>
    <property type="match status" value="1"/>
</dbReference>
<dbReference type="Gene3D" id="3.90.180.10">
    <property type="entry name" value="Medium-chain alcohol dehydrogenases, catalytic domain"/>
    <property type="match status" value="1"/>
</dbReference>
<organism evidence="1">
    <name type="scientific">marine sediment metagenome</name>
    <dbReference type="NCBI Taxonomy" id="412755"/>
    <lineage>
        <taxon>unclassified sequences</taxon>
        <taxon>metagenomes</taxon>
        <taxon>ecological metagenomes</taxon>
    </lineage>
</organism>
<reference evidence="1" key="1">
    <citation type="journal article" date="2014" name="Front. Microbiol.">
        <title>High frequency of phylogenetically diverse reductive dehalogenase-homologous genes in deep subseafloor sedimentary metagenomes.</title>
        <authorList>
            <person name="Kawai M."/>
            <person name="Futagami T."/>
            <person name="Toyoda A."/>
            <person name="Takaki Y."/>
            <person name="Nishi S."/>
            <person name="Hori S."/>
            <person name="Arai W."/>
            <person name="Tsubouchi T."/>
            <person name="Morono Y."/>
            <person name="Uchiyama I."/>
            <person name="Ito T."/>
            <person name="Fujiyama A."/>
            <person name="Inagaki F."/>
            <person name="Takami H."/>
        </authorList>
    </citation>
    <scope>NUCLEOTIDE SEQUENCE</scope>
    <source>
        <strain evidence="1">Expedition CK06-06</strain>
    </source>
</reference>
<comment type="caution">
    <text evidence="1">The sequence shown here is derived from an EMBL/GenBank/DDBJ whole genome shotgun (WGS) entry which is preliminary data.</text>
</comment>
<feature type="non-terminal residue" evidence="1">
    <location>
        <position position="1"/>
    </location>
</feature>
<name>X1G3U8_9ZZZZ</name>
<evidence type="ECO:0000313" key="1">
    <source>
        <dbReference type="EMBL" id="GAH52581.1"/>
    </source>
</evidence>